<protein>
    <submittedName>
        <fullName evidence="2">Uncharacterized protein</fullName>
    </submittedName>
</protein>
<feature type="transmembrane region" description="Helical" evidence="1">
    <location>
        <begin position="92"/>
        <end position="111"/>
    </location>
</feature>
<feature type="transmembrane region" description="Helical" evidence="1">
    <location>
        <begin position="50"/>
        <end position="72"/>
    </location>
</feature>
<name>A0A4V3CMY5_NOCIG</name>
<keyword evidence="1" id="KW-1133">Transmembrane helix</keyword>
<evidence type="ECO:0000313" key="3">
    <source>
        <dbReference type="Proteomes" id="UP000295087"/>
    </source>
</evidence>
<organism evidence="2 3">
    <name type="scientific">Nocardia ignorata</name>
    <dbReference type="NCBI Taxonomy" id="145285"/>
    <lineage>
        <taxon>Bacteria</taxon>
        <taxon>Bacillati</taxon>
        <taxon>Actinomycetota</taxon>
        <taxon>Actinomycetes</taxon>
        <taxon>Mycobacteriales</taxon>
        <taxon>Nocardiaceae</taxon>
        <taxon>Nocardia</taxon>
    </lineage>
</organism>
<accession>A0A4V3CMY5</accession>
<gene>
    <name evidence="2" type="ORF">DFR75_107117</name>
</gene>
<dbReference type="Proteomes" id="UP000295087">
    <property type="component" value="Unassembled WGS sequence"/>
</dbReference>
<sequence>MVYGFAWLVGGAPDAQVAPGVNELLVVEAITVGIGAVALAVGAVIARPAVIVGGCWLFVTDFVLLLVLYGVTTDRPHTLPAEGGPPSIPSEVALTALVVGVVFPFLTMWLANRTRLLRDHDQRVSDLAHEVGRPR</sequence>
<dbReference type="AlphaFoldDB" id="A0A4V3CMY5"/>
<keyword evidence="1" id="KW-0472">Membrane</keyword>
<dbReference type="EMBL" id="SNXK01000007">
    <property type="protein sequence ID" value="TDP31892.1"/>
    <property type="molecule type" value="Genomic_DNA"/>
</dbReference>
<dbReference type="RefSeq" id="WP_067487722.1">
    <property type="nucleotide sequence ID" value="NZ_SNXK01000007.1"/>
</dbReference>
<reference evidence="2 3" key="1">
    <citation type="submission" date="2019-03" db="EMBL/GenBank/DDBJ databases">
        <title>Genomic Encyclopedia of Type Strains, Phase IV (KMG-IV): sequencing the most valuable type-strain genomes for metagenomic binning, comparative biology and taxonomic classification.</title>
        <authorList>
            <person name="Goeker M."/>
        </authorList>
    </citation>
    <scope>NUCLEOTIDE SEQUENCE [LARGE SCALE GENOMIC DNA]</scope>
    <source>
        <strain evidence="2 3">DSM 44496</strain>
    </source>
</reference>
<proteinExistence type="predicted"/>
<keyword evidence="3" id="KW-1185">Reference proteome</keyword>
<feature type="transmembrane region" description="Helical" evidence="1">
    <location>
        <begin position="24"/>
        <end position="45"/>
    </location>
</feature>
<evidence type="ECO:0000256" key="1">
    <source>
        <dbReference type="SAM" id="Phobius"/>
    </source>
</evidence>
<comment type="caution">
    <text evidence="2">The sequence shown here is derived from an EMBL/GenBank/DDBJ whole genome shotgun (WGS) entry which is preliminary data.</text>
</comment>
<keyword evidence="1" id="KW-0812">Transmembrane</keyword>
<evidence type="ECO:0000313" key="2">
    <source>
        <dbReference type="EMBL" id="TDP31892.1"/>
    </source>
</evidence>